<accession>A0A346A1Y3</accession>
<dbReference type="AlphaFoldDB" id="A0A346A1Y3"/>
<dbReference type="KEGG" id="ptaw:DW352_23275"/>
<keyword evidence="3" id="KW-1185">Reference proteome</keyword>
<name>A0A346A1Y3_9HYPH</name>
<dbReference type="RefSeq" id="WP_115693559.1">
    <property type="nucleotide sequence ID" value="NZ_CP031417.1"/>
</dbReference>
<feature type="transmembrane region" description="Helical" evidence="1">
    <location>
        <begin position="47"/>
        <end position="68"/>
    </location>
</feature>
<evidence type="ECO:0000313" key="3">
    <source>
        <dbReference type="Proteomes" id="UP000254889"/>
    </source>
</evidence>
<organism evidence="2 3">
    <name type="scientific">Pseudolabrys taiwanensis</name>
    <dbReference type="NCBI Taxonomy" id="331696"/>
    <lineage>
        <taxon>Bacteria</taxon>
        <taxon>Pseudomonadati</taxon>
        <taxon>Pseudomonadota</taxon>
        <taxon>Alphaproteobacteria</taxon>
        <taxon>Hyphomicrobiales</taxon>
        <taxon>Xanthobacteraceae</taxon>
        <taxon>Pseudolabrys</taxon>
    </lineage>
</organism>
<keyword evidence="1" id="KW-1133">Transmembrane helix</keyword>
<dbReference type="Proteomes" id="UP000254889">
    <property type="component" value="Chromosome"/>
</dbReference>
<protein>
    <submittedName>
        <fullName evidence="2">Uncharacterized protein</fullName>
    </submittedName>
</protein>
<reference evidence="2 3" key="1">
    <citation type="submission" date="2018-07" db="EMBL/GenBank/DDBJ databases">
        <authorList>
            <person name="Quirk P.G."/>
            <person name="Krulwich T.A."/>
        </authorList>
    </citation>
    <scope>NUCLEOTIDE SEQUENCE [LARGE SCALE GENOMIC DNA]</scope>
    <source>
        <strain evidence="2 3">CC-BB4</strain>
    </source>
</reference>
<keyword evidence="1" id="KW-0472">Membrane</keyword>
<proteinExistence type="predicted"/>
<evidence type="ECO:0000256" key="1">
    <source>
        <dbReference type="SAM" id="Phobius"/>
    </source>
</evidence>
<keyword evidence="1" id="KW-0812">Transmembrane</keyword>
<dbReference type="EMBL" id="CP031417">
    <property type="protein sequence ID" value="AXK83180.1"/>
    <property type="molecule type" value="Genomic_DNA"/>
</dbReference>
<feature type="transmembrane region" description="Helical" evidence="1">
    <location>
        <begin position="21"/>
        <end position="41"/>
    </location>
</feature>
<sequence>MDRRSVHRSWSHGLAAGLQPHIRLGGLVLLAAAPLFVVAVFVPRALFLPSVALAALGAAATVAFIAWWSRARRHGQTITFWDIAGACTLIGCAAAMLSEPEIVITTIGKNSEP</sequence>
<gene>
    <name evidence="2" type="ORF">DW352_23275</name>
</gene>
<evidence type="ECO:0000313" key="2">
    <source>
        <dbReference type="EMBL" id="AXK83180.1"/>
    </source>
</evidence>
<dbReference type="OrthoDB" id="8255901at2"/>